<comment type="caution">
    <text evidence="1">The sequence shown here is derived from an EMBL/GenBank/DDBJ whole genome shotgun (WGS) entry which is preliminary data.</text>
</comment>
<accession>A0ACB0IS37</accession>
<keyword evidence="2" id="KW-1185">Reference proteome</keyword>
<name>A0ACB0IS37_TRIPR</name>
<organism evidence="1 2">
    <name type="scientific">Trifolium pratense</name>
    <name type="common">Red clover</name>
    <dbReference type="NCBI Taxonomy" id="57577"/>
    <lineage>
        <taxon>Eukaryota</taxon>
        <taxon>Viridiplantae</taxon>
        <taxon>Streptophyta</taxon>
        <taxon>Embryophyta</taxon>
        <taxon>Tracheophyta</taxon>
        <taxon>Spermatophyta</taxon>
        <taxon>Magnoliopsida</taxon>
        <taxon>eudicotyledons</taxon>
        <taxon>Gunneridae</taxon>
        <taxon>Pentapetalae</taxon>
        <taxon>rosids</taxon>
        <taxon>fabids</taxon>
        <taxon>Fabales</taxon>
        <taxon>Fabaceae</taxon>
        <taxon>Papilionoideae</taxon>
        <taxon>50 kb inversion clade</taxon>
        <taxon>NPAAA clade</taxon>
        <taxon>Hologalegina</taxon>
        <taxon>IRL clade</taxon>
        <taxon>Trifolieae</taxon>
        <taxon>Trifolium</taxon>
    </lineage>
</organism>
<gene>
    <name evidence="1" type="ORF">MILVUS5_LOCUS5778</name>
</gene>
<sequence>MADLIVTTVNRSIIGSFRIIGRIYGVDLEKFKNDVESIKAMLHDAEDNQEHIRNWIRAVKDHVLHPADNLLDEFLIEDMRHKMETHKSNAIQVFRNQIVFRSKMVSKIGRIQKEINELWRFPMKPPDLAKNDVVVEQNISETREACSFVFKSLDIIGREDDKKKIISLLRQPHGDQHDSVIAIVGIGGIGKTTLAQLVYNDGEVTKFFEKNMWVCASDNFNVKTIVKKMLESLINSKIDDKLSVDNLHNMLRDNLTGKRYLLVLDDVWNESYEKWAQLRTYLMCGAKDSKIVVTTRSINVATTMGVSVPYILKRLTINESWNLLKNIITNGDETEGVNQTLELIGKKIAEMCKGVPLAIRTTGVLLQGKNEEKEWSLLHDDMWNLHEDEDNIMSVLKLSYQNLSPQLKLCFAYCSLYPKGWQIEKDELIQLWMAQGYLEFSGEHDSMEDIGNQFVMTFLKKLIFEDAKMDDDGHVYSFKMHDLMHDLAMYAADGDCCYLDSETKGLVRSPVHVSLKPKAVRLLDSLDRSRLRTLILLSSDEEEELKRDELFVISNFKYLRVLKLSYSCLSMLSESIGKLKHLRYLNLSRCTGLGSLFKSISIIVLLQTLILMPDEKVEFSTKAISKLINLRHLQISDWEASKVKNPDGFEKLSMQLYKGLISLPRLYKGMNFSNWLFPLSNIVEISLFLCGSFRYLPPLESHRFLKSLHISHLEELEYIYYEEALPVTFFPSLESLTIWFCGKLKGWWRVLDDFNHPNSSRHISLPPFPRLSQLSIIGCQMLTQMPTFPNLESRLELFDSSGETLEATLNMVASECPNDSPPLSMLKSLHIDGMGLDLEKVPKDWMQNLTSLQHLQINWFSCEIFQEISVWFKDNHNCLPSLQKLAFHNCEDLEALPDWICNLSSLMHLSMYDCINLASLPEGMLCLSNLQTLEIIGCPILIEECETQTSKVSTRIAHIPKIILK</sequence>
<dbReference type="EMBL" id="CASHSV030000002">
    <property type="protein sequence ID" value="CAJ2635002.1"/>
    <property type="molecule type" value="Genomic_DNA"/>
</dbReference>
<dbReference type="Proteomes" id="UP001177021">
    <property type="component" value="Unassembled WGS sequence"/>
</dbReference>
<evidence type="ECO:0000313" key="1">
    <source>
        <dbReference type="EMBL" id="CAJ2635002.1"/>
    </source>
</evidence>
<proteinExistence type="predicted"/>
<evidence type="ECO:0000313" key="2">
    <source>
        <dbReference type="Proteomes" id="UP001177021"/>
    </source>
</evidence>
<protein>
    <submittedName>
        <fullName evidence="1">Uncharacterized protein</fullName>
    </submittedName>
</protein>
<reference evidence="1" key="1">
    <citation type="submission" date="2023-10" db="EMBL/GenBank/DDBJ databases">
        <authorList>
            <person name="Rodriguez Cubillos JULIANA M."/>
            <person name="De Vega J."/>
        </authorList>
    </citation>
    <scope>NUCLEOTIDE SEQUENCE</scope>
</reference>